<dbReference type="RefSeq" id="WP_261514052.1">
    <property type="nucleotide sequence ID" value="NZ_JAODNV010000004.1"/>
</dbReference>
<accession>A0A9X2X7V4</accession>
<dbReference type="AlphaFoldDB" id="A0A9X2X7V4"/>
<name>A0A9X2X7V4_9HYPH</name>
<protein>
    <submittedName>
        <fullName evidence="1">Uncharacterized protein</fullName>
    </submittedName>
</protein>
<dbReference type="Proteomes" id="UP001149009">
    <property type="component" value="Unassembled WGS sequence"/>
</dbReference>
<comment type="caution">
    <text evidence="1">The sequence shown here is derived from an EMBL/GenBank/DDBJ whole genome shotgun (WGS) entry which is preliminary data.</text>
</comment>
<reference evidence="1" key="1">
    <citation type="submission" date="2022-08" db="EMBL/GenBank/DDBJ databases">
        <title>Chelativorans sichuanense sp. nov., a paraffin oil-degrading bacterium isolated from a mixture of oil-based drill cuttings and paddy soil.</title>
        <authorList>
            <person name="Yu J."/>
            <person name="Liu H."/>
            <person name="Chen Q."/>
        </authorList>
    </citation>
    <scope>NUCLEOTIDE SEQUENCE</scope>
    <source>
        <strain evidence="1">SCAU 2101</strain>
    </source>
</reference>
<proteinExistence type="predicted"/>
<keyword evidence="2" id="KW-1185">Reference proteome</keyword>
<evidence type="ECO:0000313" key="1">
    <source>
        <dbReference type="EMBL" id="MCT8989342.1"/>
    </source>
</evidence>
<gene>
    <name evidence="1" type="ORF">NYR54_03380</name>
</gene>
<sequence length="110" mass="12686">MADRLHNYLQEKAELTPSERRHLEDYRAPNYMETSLIPALAILDLEDTSSEFSPGTKDFIREQLKSVGRSSLQSVIQENQRNIERHAFSTEINSLEELQALFPDPKQDPV</sequence>
<organism evidence="1 2">
    <name type="scientific">Chelativorans petroleitrophicus</name>
    <dbReference type="NCBI Taxonomy" id="2975484"/>
    <lineage>
        <taxon>Bacteria</taxon>
        <taxon>Pseudomonadati</taxon>
        <taxon>Pseudomonadota</taxon>
        <taxon>Alphaproteobacteria</taxon>
        <taxon>Hyphomicrobiales</taxon>
        <taxon>Phyllobacteriaceae</taxon>
        <taxon>Chelativorans</taxon>
    </lineage>
</organism>
<evidence type="ECO:0000313" key="2">
    <source>
        <dbReference type="Proteomes" id="UP001149009"/>
    </source>
</evidence>
<dbReference type="EMBL" id="JAODNV010000004">
    <property type="protein sequence ID" value="MCT8989342.1"/>
    <property type="molecule type" value="Genomic_DNA"/>
</dbReference>